<gene>
    <name evidence="6" type="ORF">KCG34_10275</name>
</gene>
<dbReference type="SUPFAM" id="SSF103473">
    <property type="entry name" value="MFS general substrate transporter"/>
    <property type="match status" value="1"/>
</dbReference>
<keyword evidence="1 4" id="KW-0812">Transmembrane</keyword>
<protein>
    <submittedName>
        <fullName evidence="6">MFS transporter</fullName>
    </submittedName>
</protein>
<feature type="transmembrane region" description="Helical" evidence="4">
    <location>
        <begin position="299"/>
        <end position="316"/>
    </location>
</feature>
<feature type="transmembrane region" description="Helical" evidence="4">
    <location>
        <begin position="322"/>
        <end position="344"/>
    </location>
</feature>
<keyword evidence="2 4" id="KW-1133">Transmembrane helix</keyword>
<dbReference type="InterPro" id="IPR050327">
    <property type="entry name" value="Proton-linked_MCT"/>
</dbReference>
<name>A0A975IX31_9CAUL</name>
<dbReference type="GO" id="GO:0022857">
    <property type="term" value="F:transmembrane transporter activity"/>
    <property type="evidence" value="ECO:0007669"/>
    <property type="project" value="InterPro"/>
</dbReference>
<dbReference type="InterPro" id="IPR011701">
    <property type="entry name" value="MFS"/>
</dbReference>
<evidence type="ECO:0000256" key="4">
    <source>
        <dbReference type="SAM" id="Phobius"/>
    </source>
</evidence>
<accession>A0A975IX31</accession>
<dbReference type="EMBL" id="CP073078">
    <property type="protein sequence ID" value="QUD90209.1"/>
    <property type="molecule type" value="Genomic_DNA"/>
</dbReference>
<feature type="transmembrane region" description="Helical" evidence="4">
    <location>
        <begin position="268"/>
        <end position="287"/>
    </location>
</feature>
<dbReference type="AlphaFoldDB" id="A0A975IX31"/>
<keyword evidence="7" id="KW-1185">Reference proteome</keyword>
<dbReference type="PANTHER" id="PTHR11360">
    <property type="entry name" value="MONOCARBOXYLATE TRANSPORTER"/>
    <property type="match status" value="1"/>
</dbReference>
<sequence>MSKLHDVAAQPSSAKTLALVAVSGLCMAFGVAAFFIGTFPLFLRPVSQELGWGAATFPQALVVCGLSGALAGPAIGALIDKVGVRTVLVWGMACWGAALFSMSFLTHSIVQLYLISMVLGVASSACGPVALTKLVSEHVQRARGVALGFVMSIGPAIGTAAAVTAAHWLLGVMEWRKAYGVLGGTIVLLVAPLAVSLAVLLPGRSKAAGAATAALGPSVEGGYTSGQALRSREFWIVVGFAVLVCGAINSFVGHFVAWCAERGLGEGVATMALSAFSLAGATGPLLAGALADRVADPRLLSVFLLLPVAGFCLALFGPPDMIIPALVLLGVGFSAITGLTPFLTTRYFGLGHSGQIFGLILGLCTLAMGLGPVVLGVARDAFGSYRPALPSLVVATAAAVLIGLALPRYRFAQSARPDALRPRPTPAGNAHK</sequence>
<dbReference type="Pfam" id="PF07690">
    <property type="entry name" value="MFS_1"/>
    <property type="match status" value="1"/>
</dbReference>
<dbReference type="Proteomes" id="UP000676409">
    <property type="component" value="Chromosome"/>
</dbReference>
<dbReference type="PANTHER" id="PTHR11360:SF290">
    <property type="entry name" value="MONOCARBOXYLATE MFS PERMEASE"/>
    <property type="match status" value="1"/>
</dbReference>
<feature type="transmembrane region" description="Helical" evidence="4">
    <location>
        <begin position="234"/>
        <end position="256"/>
    </location>
</feature>
<proteinExistence type="predicted"/>
<feature type="transmembrane region" description="Helical" evidence="4">
    <location>
        <begin position="181"/>
        <end position="201"/>
    </location>
</feature>
<reference evidence="6" key="1">
    <citation type="submission" date="2021-04" db="EMBL/GenBank/DDBJ databases">
        <title>The complete genome sequence of Caulobacter sp. S6.</title>
        <authorList>
            <person name="Tang Y."/>
            <person name="Ouyang W."/>
            <person name="Liu Q."/>
            <person name="Huang B."/>
            <person name="Guo Z."/>
            <person name="Lei P."/>
        </authorList>
    </citation>
    <scope>NUCLEOTIDE SEQUENCE</scope>
    <source>
        <strain evidence="6">S6</strain>
    </source>
</reference>
<feature type="transmembrane region" description="Helical" evidence="4">
    <location>
        <begin position="356"/>
        <end position="375"/>
    </location>
</feature>
<evidence type="ECO:0000256" key="3">
    <source>
        <dbReference type="ARBA" id="ARBA00023136"/>
    </source>
</evidence>
<dbReference type="KEGG" id="caul:KCG34_10275"/>
<feature type="domain" description="Major facilitator superfamily (MFS) profile" evidence="5">
    <location>
        <begin position="16"/>
        <end position="410"/>
    </location>
</feature>
<feature type="transmembrane region" description="Helical" evidence="4">
    <location>
        <begin position="86"/>
        <end position="106"/>
    </location>
</feature>
<organism evidence="6 7">
    <name type="scientific">Phenylobacterium montanum</name>
    <dbReference type="NCBI Taxonomy" id="2823693"/>
    <lineage>
        <taxon>Bacteria</taxon>
        <taxon>Pseudomonadati</taxon>
        <taxon>Pseudomonadota</taxon>
        <taxon>Alphaproteobacteria</taxon>
        <taxon>Caulobacterales</taxon>
        <taxon>Caulobacteraceae</taxon>
        <taxon>Phenylobacterium</taxon>
    </lineage>
</organism>
<feature type="transmembrane region" description="Helical" evidence="4">
    <location>
        <begin position="112"/>
        <end position="132"/>
    </location>
</feature>
<dbReference type="InterPro" id="IPR020846">
    <property type="entry name" value="MFS_dom"/>
</dbReference>
<feature type="transmembrane region" description="Helical" evidence="4">
    <location>
        <begin position="144"/>
        <end position="169"/>
    </location>
</feature>
<evidence type="ECO:0000256" key="1">
    <source>
        <dbReference type="ARBA" id="ARBA00022692"/>
    </source>
</evidence>
<dbReference type="InterPro" id="IPR036259">
    <property type="entry name" value="MFS_trans_sf"/>
</dbReference>
<feature type="transmembrane region" description="Helical" evidence="4">
    <location>
        <begin position="16"/>
        <end position="37"/>
    </location>
</feature>
<evidence type="ECO:0000259" key="5">
    <source>
        <dbReference type="PROSITE" id="PS50850"/>
    </source>
</evidence>
<evidence type="ECO:0000313" key="7">
    <source>
        <dbReference type="Proteomes" id="UP000676409"/>
    </source>
</evidence>
<feature type="transmembrane region" description="Helical" evidence="4">
    <location>
        <begin position="57"/>
        <end position="79"/>
    </location>
</feature>
<evidence type="ECO:0000313" key="6">
    <source>
        <dbReference type="EMBL" id="QUD90209.1"/>
    </source>
</evidence>
<dbReference type="PROSITE" id="PS50850">
    <property type="entry name" value="MFS"/>
    <property type="match status" value="1"/>
</dbReference>
<dbReference type="RefSeq" id="WP_211940260.1">
    <property type="nucleotide sequence ID" value="NZ_CP073078.1"/>
</dbReference>
<keyword evidence="3 4" id="KW-0472">Membrane</keyword>
<feature type="transmembrane region" description="Helical" evidence="4">
    <location>
        <begin position="387"/>
        <end position="406"/>
    </location>
</feature>
<evidence type="ECO:0000256" key="2">
    <source>
        <dbReference type="ARBA" id="ARBA00022989"/>
    </source>
</evidence>
<dbReference type="Gene3D" id="1.20.1250.20">
    <property type="entry name" value="MFS general substrate transporter like domains"/>
    <property type="match status" value="2"/>
</dbReference>